<feature type="region of interest" description="Disordered" evidence="1">
    <location>
        <begin position="631"/>
        <end position="705"/>
    </location>
</feature>
<dbReference type="eggNOG" id="ENOG502SHV0">
    <property type="taxonomic scope" value="Eukaryota"/>
</dbReference>
<reference evidence="3" key="1">
    <citation type="journal article" date="2009" name="Genome Res.">
        <title>Comparative genomic analyses of the human fungal pathogens Coccidioides and their relatives.</title>
        <authorList>
            <person name="Sharpton T.J."/>
            <person name="Stajich J.E."/>
            <person name="Rounsley S.D."/>
            <person name="Gardner M.J."/>
            <person name="Wortman J.R."/>
            <person name="Jordar V.S."/>
            <person name="Maiti R."/>
            <person name="Kodira C.D."/>
            <person name="Neafsey D.E."/>
            <person name="Zeng Q."/>
            <person name="Hung C.-Y."/>
            <person name="McMahan C."/>
            <person name="Muszewska A."/>
            <person name="Grynberg M."/>
            <person name="Mandel M.A."/>
            <person name="Kellner E.M."/>
            <person name="Barker B.M."/>
            <person name="Galgiani J.N."/>
            <person name="Orbach M.J."/>
            <person name="Kirkland T.N."/>
            <person name="Cole G.T."/>
            <person name="Henn M.R."/>
            <person name="Birren B.W."/>
            <person name="Taylor J.W."/>
        </authorList>
    </citation>
    <scope>NUCLEOTIDE SEQUENCE [LARGE SCALE GENOMIC DNA]</scope>
    <source>
        <strain evidence="3">UAMH 1704</strain>
    </source>
</reference>
<feature type="compositionally biased region" description="Polar residues" evidence="1">
    <location>
        <begin position="583"/>
        <end position="597"/>
    </location>
</feature>
<feature type="compositionally biased region" description="Polar residues" evidence="1">
    <location>
        <begin position="324"/>
        <end position="333"/>
    </location>
</feature>
<dbReference type="GeneID" id="8443255"/>
<dbReference type="RefSeq" id="XP_002583130.1">
    <property type="nucleotide sequence ID" value="XM_002583084.1"/>
</dbReference>
<proteinExistence type="predicted"/>
<organism evidence="2 3">
    <name type="scientific">Uncinocarpus reesii (strain UAMH 1704)</name>
    <dbReference type="NCBI Taxonomy" id="336963"/>
    <lineage>
        <taxon>Eukaryota</taxon>
        <taxon>Fungi</taxon>
        <taxon>Dikarya</taxon>
        <taxon>Ascomycota</taxon>
        <taxon>Pezizomycotina</taxon>
        <taxon>Eurotiomycetes</taxon>
        <taxon>Eurotiomycetidae</taxon>
        <taxon>Onygenales</taxon>
        <taxon>Onygenaceae</taxon>
        <taxon>Uncinocarpus</taxon>
    </lineage>
</organism>
<dbReference type="OMA" id="SERCGGY"/>
<feature type="region of interest" description="Disordered" evidence="1">
    <location>
        <begin position="313"/>
        <end position="369"/>
    </location>
</feature>
<protein>
    <submittedName>
        <fullName evidence="2">Uncharacterized protein</fullName>
    </submittedName>
</protein>
<gene>
    <name evidence="2" type="ORF">UREG_06097</name>
</gene>
<dbReference type="KEGG" id="ure:UREG_06097"/>
<dbReference type="AlphaFoldDB" id="C4JWS4"/>
<feature type="region of interest" description="Disordered" evidence="1">
    <location>
        <begin position="583"/>
        <end position="607"/>
    </location>
</feature>
<dbReference type="Proteomes" id="UP000002058">
    <property type="component" value="Unassembled WGS sequence"/>
</dbReference>
<dbReference type="VEuPathDB" id="FungiDB:UREG_06097"/>
<feature type="region of interest" description="Disordered" evidence="1">
    <location>
        <begin position="1"/>
        <end position="32"/>
    </location>
</feature>
<feature type="region of interest" description="Disordered" evidence="1">
    <location>
        <begin position="248"/>
        <end position="299"/>
    </location>
</feature>
<accession>C4JWS4</accession>
<keyword evidence="3" id="KW-1185">Reference proteome</keyword>
<dbReference type="OrthoDB" id="4173387at2759"/>
<feature type="compositionally biased region" description="Polar residues" evidence="1">
    <location>
        <begin position="696"/>
        <end position="705"/>
    </location>
</feature>
<evidence type="ECO:0000256" key="1">
    <source>
        <dbReference type="SAM" id="MobiDB-lite"/>
    </source>
</evidence>
<dbReference type="STRING" id="336963.C4JWS4"/>
<feature type="compositionally biased region" description="Polar residues" evidence="1">
    <location>
        <begin position="259"/>
        <end position="280"/>
    </location>
</feature>
<dbReference type="InParanoid" id="C4JWS4"/>
<dbReference type="HOGENOM" id="CLU_426992_0_0_1"/>
<evidence type="ECO:0000313" key="2">
    <source>
        <dbReference type="EMBL" id="EEP81232.1"/>
    </source>
</evidence>
<name>C4JWS4_UNCRE</name>
<evidence type="ECO:0000313" key="3">
    <source>
        <dbReference type="Proteomes" id="UP000002058"/>
    </source>
</evidence>
<sequence>MPTADDQTSLDEDETESAGAQDLDPRINTLGGKDVSVSIVSTELARTESLSEVGDSGNVSINRLSKSSVKSEAEQVLVLTPNGLELLSGSPPVSELGERAGDVHSRDFALSKPPSLSSPDSIIARETEEQIISRKSSFELAGVRDAELRVSERCGGYPALSDPELLRNPHHQLSSIKVAVRHANKTSLDSSSTRSTNVTTVSHARYLSVPTTHPAHQRFSTTKTANELNDYATPDVVQTQYQRNKLPFFQTPGVDGAPSNDSQSTSPNAPKVSTVQQTKTAGLATRLPGVDEGSLPLSVQRPRSRLSTFLSRFGSTHSKVTHSPPAQIQQQSGIPDRPVENKPLEGGSKRGPQHNISTGGTVDGGNPADSEVMKAKKGLKFLSRRSYNVHTEPPKKSTSLGIKTADQLPKPQRLALQARPPLPRVATMSPAQNNPGNVNSANTRRFYRSLNTQLSNIIDHPVSGTGVNPPSKTSLQTRLSHNRNISQPATTARYSVGGHPARSEFSAYSVGSQPEYFKAHSQGISTFIPGFPFQSPHLFVEQTKQQTGQPRGLQALQAPSIHQGAMTKPTSLVRQAALATEFSESTLSESRGPQTLQHGAGLPPPRPPPKIPLDYAYPSLAAPTSIRITSASGRQHQEGAGSLGSTPALHTTDFFQPRQPLLAREEAHNGPVELPTHDDSSEEVVMSSVSYPGQEWQPSSFGNWD</sequence>
<dbReference type="EMBL" id="CH476618">
    <property type="protein sequence ID" value="EEP81232.1"/>
    <property type="molecule type" value="Genomic_DNA"/>
</dbReference>